<gene>
    <name evidence="3" type="ORF">C0Q70_12103</name>
</gene>
<dbReference type="SUPFAM" id="SSF48726">
    <property type="entry name" value="Immunoglobulin"/>
    <property type="match status" value="1"/>
</dbReference>
<keyword evidence="1" id="KW-1133">Transmembrane helix</keyword>
<dbReference type="AlphaFoldDB" id="A0A2T7P0L1"/>
<dbReference type="OrthoDB" id="6153876at2759"/>
<dbReference type="Gene3D" id="2.60.40.10">
    <property type="entry name" value="Immunoglobulins"/>
    <property type="match status" value="1"/>
</dbReference>
<dbReference type="InterPro" id="IPR036179">
    <property type="entry name" value="Ig-like_dom_sf"/>
</dbReference>
<keyword evidence="4" id="KW-1185">Reference proteome</keyword>
<evidence type="ECO:0000313" key="3">
    <source>
        <dbReference type="EMBL" id="PVD26955.1"/>
    </source>
</evidence>
<protein>
    <recommendedName>
        <fullName evidence="2">Ig-like domain-containing protein</fullName>
    </recommendedName>
</protein>
<evidence type="ECO:0000259" key="2">
    <source>
        <dbReference type="PROSITE" id="PS50835"/>
    </source>
</evidence>
<comment type="caution">
    <text evidence="3">The sequence shown here is derived from an EMBL/GenBank/DDBJ whole genome shotgun (WGS) entry which is preliminary data.</text>
</comment>
<evidence type="ECO:0000256" key="1">
    <source>
        <dbReference type="SAM" id="Phobius"/>
    </source>
</evidence>
<name>A0A2T7P0L1_POMCA</name>
<evidence type="ECO:0000313" key="4">
    <source>
        <dbReference type="Proteomes" id="UP000245119"/>
    </source>
</evidence>
<feature type="transmembrane region" description="Helical" evidence="1">
    <location>
        <begin position="398"/>
        <end position="420"/>
    </location>
</feature>
<dbReference type="EMBL" id="PZQS01000007">
    <property type="protein sequence ID" value="PVD26955.1"/>
    <property type="molecule type" value="Genomic_DNA"/>
</dbReference>
<accession>A0A2T7P0L1</accession>
<dbReference type="Proteomes" id="UP000245119">
    <property type="component" value="Linkage Group LG7"/>
</dbReference>
<keyword evidence="1" id="KW-0812">Transmembrane</keyword>
<organism evidence="3 4">
    <name type="scientific">Pomacea canaliculata</name>
    <name type="common">Golden apple snail</name>
    <dbReference type="NCBI Taxonomy" id="400727"/>
    <lineage>
        <taxon>Eukaryota</taxon>
        <taxon>Metazoa</taxon>
        <taxon>Spiralia</taxon>
        <taxon>Lophotrochozoa</taxon>
        <taxon>Mollusca</taxon>
        <taxon>Gastropoda</taxon>
        <taxon>Caenogastropoda</taxon>
        <taxon>Architaenioglossa</taxon>
        <taxon>Ampullarioidea</taxon>
        <taxon>Ampullariidae</taxon>
        <taxon>Pomacea</taxon>
    </lineage>
</organism>
<reference evidence="3 4" key="1">
    <citation type="submission" date="2018-04" db="EMBL/GenBank/DDBJ databases">
        <title>The genome of golden apple snail Pomacea canaliculata provides insight into stress tolerance and invasive adaptation.</title>
        <authorList>
            <person name="Liu C."/>
            <person name="Liu B."/>
            <person name="Ren Y."/>
            <person name="Zhang Y."/>
            <person name="Wang H."/>
            <person name="Li S."/>
            <person name="Jiang F."/>
            <person name="Yin L."/>
            <person name="Zhang G."/>
            <person name="Qian W."/>
            <person name="Fan W."/>
        </authorList>
    </citation>
    <scope>NUCLEOTIDE SEQUENCE [LARGE SCALE GENOMIC DNA]</scope>
    <source>
        <strain evidence="3">SZHN2017</strain>
        <tissue evidence="3">Muscle</tissue>
    </source>
</reference>
<dbReference type="PROSITE" id="PS50835">
    <property type="entry name" value="IG_LIKE"/>
    <property type="match status" value="1"/>
</dbReference>
<dbReference type="InterPro" id="IPR013783">
    <property type="entry name" value="Ig-like_fold"/>
</dbReference>
<keyword evidence="1" id="KW-0472">Membrane</keyword>
<sequence length="524" mass="57732">MVIILCVLQEFKIEAAQVKIRNCHDGVITSPTDESSLLNDITIFCEVTGFLQDLSLTATFADDVNVSVGGLARCEFHTICSVKTIQHREVSMGGLCTYYGDSLKGCVFHVNNMFTQPQHQWPRAVGCSSRNGAASAFCNISMTYPAEFSPCISELTPSNWTVVVRCYFKDLSRGNMSATYRYVVQVDTGVRYLTNSIIIERPRGLRTSCPQYVREGGDLNCTCIVDIPGNPPGYASWDRWRTTLLETGVQRRHDGAVTDVCRLYWLSSVGILPLKEQITYTLRVAYPPELPPVIEGIQNDESVRSGDRLILTCKVSGGRPLVSSVNFTCGHHEDEEDSVSGSFVSSVVTLDPVTAKDDGIRCRCSAKWLPEITQYSQTEEVVLNVINDADDAPGPCTLSVAIASSVVAIIYSLVLVAVCARLARSGKKSAVYERPCPGGDSAGLFDYSTYTSRTQQVSSTQDMEPIYEEVRDQLYVSPQKSRDEAAVENKLPSIPQYRNEAIESCEASDVKMAANFKSDYLHPL</sequence>
<dbReference type="InterPro" id="IPR007110">
    <property type="entry name" value="Ig-like_dom"/>
</dbReference>
<proteinExistence type="predicted"/>
<feature type="domain" description="Ig-like" evidence="2">
    <location>
        <begin position="291"/>
        <end position="384"/>
    </location>
</feature>